<evidence type="ECO:0000256" key="6">
    <source>
        <dbReference type="ARBA" id="ARBA00023004"/>
    </source>
</evidence>
<dbReference type="OrthoDB" id="6434974at2759"/>
<dbReference type="PANTHER" id="PTHR24291">
    <property type="entry name" value="CYTOCHROME P450 FAMILY 4"/>
    <property type="match status" value="1"/>
</dbReference>
<dbReference type="Gene3D" id="1.10.630.10">
    <property type="entry name" value="Cytochrome P450"/>
    <property type="match status" value="1"/>
</dbReference>
<dbReference type="GO" id="GO:0016705">
    <property type="term" value="F:oxidoreductase activity, acting on paired donors, with incorporation or reduction of molecular oxygen"/>
    <property type="evidence" value="ECO:0007669"/>
    <property type="project" value="InterPro"/>
</dbReference>
<evidence type="ECO:0000256" key="1">
    <source>
        <dbReference type="ARBA" id="ARBA00001971"/>
    </source>
</evidence>
<dbReference type="PANTHER" id="PTHR24291:SF189">
    <property type="entry name" value="CYTOCHROME P450 4C3-RELATED"/>
    <property type="match status" value="1"/>
</dbReference>
<dbReference type="InterPro" id="IPR036396">
    <property type="entry name" value="Cyt_P450_sf"/>
</dbReference>
<accession>A0A8X6KWA1</accession>
<reference evidence="9" key="1">
    <citation type="submission" date="2020-07" db="EMBL/GenBank/DDBJ databases">
        <title>Multicomponent nature underlies the extraordinary mechanical properties of spider dragline silk.</title>
        <authorList>
            <person name="Kono N."/>
            <person name="Nakamura H."/>
            <person name="Mori M."/>
            <person name="Yoshida Y."/>
            <person name="Ohtoshi R."/>
            <person name="Malay A.D."/>
            <person name="Moran D.A.P."/>
            <person name="Tomita M."/>
            <person name="Numata K."/>
            <person name="Arakawa K."/>
        </authorList>
    </citation>
    <scope>NUCLEOTIDE SEQUENCE</scope>
</reference>
<dbReference type="Proteomes" id="UP000887116">
    <property type="component" value="Unassembled WGS sequence"/>
</dbReference>
<dbReference type="EMBL" id="BMAO01013121">
    <property type="protein sequence ID" value="GFQ86476.1"/>
    <property type="molecule type" value="Genomic_DNA"/>
</dbReference>
<dbReference type="AlphaFoldDB" id="A0A8X6KWA1"/>
<keyword evidence="7" id="KW-0560">Oxidoreductase</keyword>
<keyword evidence="6" id="KW-0408">Iron</keyword>
<keyword evidence="10" id="KW-1185">Reference proteome</keyword>
<dbReference type="GO" id="GO:0004497">
    <property type="term" value="F:monooxygenase activity"/>
    <property type="evidence" value="ECO:0007669"/>
    <property type="project" value="UniProtKB-KW"/>
</dbReference>
<keyword evidence="8" id="KW-0472">Membrane</keyword>
<dbReference type="GO" id="GO:0005506">
    <property type="term" value="F:iron ion binding"/>
    <property type="evidence" value="ECO:0007669"/>
    <property type="project" value="InterPro"/>
</dbReference>
<dbReference type="InterPro" id="IPR001128">
    <property type="entry name" value="Cyt_P450"/>
</dbReference>
<comment type="similarity">
    <text evidence="3">Belongs to the cytochrome P450 family.</text>
</comment>
<organism evidence="9 10">
    <name type="scientific">Trichonephila clavata</name>
    <name type="common">Joro spider</name>
    <name type="synonym">Nephila clavata</name>
    <dbReference type="NCBI Taxonomy" id="2740835"/>
    <lineage>
        <taxon>Eukaryota</taxon>
        <taxon>Metazoa</taxon>
        <taxon>Ecdysozoa</taxon>
        <taxon>Arthropoda</taxon>
        <taxon>Chelicerata</taxon>
        <taxon>Arachnida</taxon>
        <taxon>Araneae</taxon>
        <taxon>Araneomorphae</taxon>
        <taxon>Entelegynae</taxon>
        <taxon>Araneoidea</taxon>
        <taxon>Nephilidae</taxon>
        <taxon>Trichonephila</taxon>
    </lineage>
</organism>
<evidence type="ECO:0000313" key="10">
    <source>
        <dbReference type="Proteomes" id="UP000887116"/>
    </source>
</evidence>
<dbReference type="InterPro" id="IPR050196">
    <property type="entry name" value="Cytochrome_P450_Monoox"/>
</dbReference>
<keyword evidence="7" id="KW-0503">Monooxygenase</keyword>
<evidence type="ECO:0000256" key="8">
    <source>
        <dbReference type="ARBA" id="ARBA00023136"/>
    </source>
</evidence>
<name>A0A8X6KWA1_TRICU</name>
<dbReference type="GO" id="GO:0020037">
    <property type="term" value="F:heme binding"/>
    <property type="evidence" value="ECO:0007669"/>
    <property type="project" value="InterPro"/>
</dbReference>
<protein>
    <submittedName>
        <fullName evidence="9">Cytochrome P450 4V2</fullName>
    </submittedName>
</protein>
<keyword evidence="4" id="KW-0349">Heme</keyword>
<comment type="cofactor">
    <cofactor evidence="1">
        <name>heme</name>
        <dbReference type="ChEBI" id="CHEBI:30413"/>
    </cofactor>
</comment>
<keyword evidence="4" id="KW-0479">Metal-binding</keyword>
<dbReference type="SUPFAM" id="SSF48264">
    <property type="entry name" value="Cytochrome P450"/>
    <property type="match status" value="1"/>
</dbReference>
<sequence>MYNSLFSVFGRILDIAISRMLKAWEYPDFLFNLTSGREEKRLVKVIEDFTKSVILEKKKQYLKGKKDNDKRKRKAFMDMLLELHFETQALSEEDICEEVNTFVSAVP</sequence>
<evidence type="ECO:0000256" key="5">
    <source>
        <dbReference type="ARBA" id="ARBA00022824"/>
    </source>
</evidence>
<evidence type="ECO:0000256" key="2">
    <source>
        <dbReference type="ARBA" id="ARBA00004586"/>
    </source>
</evidence>
<gene>
    <name evidence="9" type="primary">CYP4V2_17</name>
    <name evidence="9" type="ORF">TNCT_481861</name>
</gene>
<dbReference type="GO" id="GO:0005789">
    <property type="term" value="C:endoplasmic reticulum membrane"/>
    <property type="evidence" value="ECO:0007669"/>
    <property type="project" value="UniProtKB-SubCell"/>
</dbReference>
<keyword evidence="5" id="KW-0256">Endoplasmic reticulum</keyword>
<comment type="caution">
    <text evidence="9">The sequence shown here is derived from an EMBL/GenBank/DDBJ whole genome shotgun (WGS) entry which is preliminary data.</text>
</comment>
<comment type="subcellular location">
    <subcellularLocation>
        <location evidence="2">Endoplasmic reticulum membrane</location>
    </subcellularLocation>
</comment>
<evidence type="ECO:0000256" key="7">
    <source>
        <dbReference type="ARBA" id="ARBA00023033"/>
    </source>
</evidence>
<evidence type="ECO:0000313" key="9">
    <source>
        <dbReference type="EMBL" id="GFQ86476.1"/>
    </source>
</evidence>
<proteinExistence type="inferred from homology"/>
<dbReference type="Pfam" id="PF00067">
    <property type="entry name" value="p450"/>
    <property type="match status" value="1"/>
</dbReference>
<evidence type="ECO:0000256" key="4">
    <source>
        <dbReference type="ARBA" id="ARBA00022617"/>
    </source>
</evidence>
<evidence type="ECO:0000256" key="3">
    <source>
        <dbReference type="ARBA" id="ARBA00010617"/>
    </source>
</evidence>